<evidence type="ECO:0000256" key="1">
    <source>
        <dbReference type="SAM" id="SignalP"/>
    </source>
</evidence>
<feature type="chain" id="PRO_5042067205" description="Cystatin domain-containing protein" evidence="1">
    <location>
        <begin position="16"/>
        <end position="104"/>
    </location>
</feature>
<reference evidence="2" key="2">
    <citation type="submission" date="2023-04" db="EMBL/GenBank/DDBJ databases">
        <authorList>
            <person name="Bu L."/>
            <person name="Lu L."/>
            <person name="Laidemitt M.R."/>
            <person name="Zhang S.M."/>
            <person name="Mutuku M."/>
            <person name="Mkoji G."/>
            <person name="Steinauer M."/>
            <person name="Loker E.S."/>
        </authorList>
    </citation>
    <scope>NUCLEOTIDE SEQUENCE</scope>
    <source>
        <strain evidence="2">KasaAsao</strain>
        <tissue evidence="2">Whole Snail</tissue>
    </source>
</reference>
<evidence type="ECO:0000313" key="3">
    <source>
        <dbReference type="Proteomes" id="UP001233172"/>
    </source>
</evidence>
<accession>A0AAD8F4I1</accession>
<dbReference type="EMBL" id="JASAOG010000115">
    <property type="protein sequence ID" value="KAK0050373.1"/>
    <property type="molecule type" value="Genomic_DNA"/>
</dbReference>
<protein>
    <recommendedName>
        <fullName evidence="4">Cystatin domain-containing protein</fullName>
    </recommendedName>
</protein>
<name>A0AAD8F4I1_BIOPF</name>
<gene>
    <name evidence="2" type="ORF">Bpfe_020257</name>
</gene>
<sequence>MMYFWFLLFVSLVLAANNEKLTKTSKVVLDARDFINDFYKKTKHDEVQRTVVSVSESTKKKGEKGESSYELVLKLDNKIQNEVCRLKVIEKGGKYLFLSKPECE</sequence>
<evidence type="ECO:0000313" key="2">
    <source>
        <dbReference type="EMBL" id="KAK0050373.1"/>
    </source>
</evidence>
<dbReference type="AlphaFoldDB" id="A0AAD8F4I1"/>
<reference evidence="2" key="1">
    <citation type="journal article" date="2023" name="PLoS Negl. Trop. Dis.">
        <title>A genome sequence for Biomphalaria pfeifferi, the major vector snail for the human-infecting parasite Schistosoma mansoni.</title>
        <authorList>
            <person name="Bu L."/>
            <person name="Lu L."/>
            <person name="Laidemitt M.R."/>
            <person name="Zhang S.M."/>
            <person name="Mutuku M."/>
            <person name="Mkoji G."/>
            <person name="Steinauer M."/>
            <person name="Loker E.S."/>
        </authorList>
    </citation>
    <scope>NUCLEOTIDE SEQUENCE</scope>
    <source>
        <strain evidence="2">KasaAsao</strain>
    </source>
</reference>
<dbReference type="Proteomes" id="UP001233172">
    <property type="component" value="Unassembled WGS sequence"/>
</dbReference>
<proteinExistence type="predicted"/>
<organism evidence="2 3">
    <name type="scientific">Biomphalaria pfeifferi</name>
    <name type="common">Bloodfluke planorb</name>
    <name type="synonym">Freshwater snail</name>
    <dbReference type="NCBI Taxonomy" id="112525"/>
    <lineage>
        <taxon>Eukaryota</taxon>
        <taxon>Metazoa</taxon>
        <taxon>Spiralia</taxon>
        <taxon>Lophotrochozoa</taxon>
        <taxon>Mollusca</taxon>
        <taxon>Gastropoda</taxon>
        <taxon>Heterobranchia</taxon>
        <taxon>Euthyneura</taxon>
        <taxon>Panpulmonata</taxon>
        <taxon>Hygrophila</taxon>
        <taxon>Lymnaeoidea</taxon>
        <taxon>Planorbidae</taxon>
        <taxon>Biomphalaria</taxon>
    </lineage>
</organism>
<feature type="signal peptide" evidence="1">
    <location>
        <begin position="1"/>
        <end position="15"/>
    </location>
</feature>
<keyword evidence="3" id="KW-1185">Reference proteome</keyword>
<evidence type="ECO:0008006" key="4">
    <source>
        <dbReference type="Google" id="ProtNLM"/>
    </source>
</evidence>
<comment type="caution">
    <text evidence="2">The sequence shown here is derived from an EMBL/GenBank/DDBJ whole genome shotgun (WGS) entry which is preliminary data.</text>
</comment>
<keyword evidence="1" id="KW-0732">Signal</keyword>